<accession>A0A0R0CSY7</accession>
<evidence type="ECO:0000256" key="1">
    <source>
        <dbReference type="SAM" id="Phobius"/>
    </source>
</evidence>
<proteinExistence type="predicted"/>
<organism evidence="2 3">
    <name type="scientific">Pseudoxanthomonas dokdonensis</name>
    <dbReference type="NCBI Taxonomy" id="344882"/>
    <lineage>
        <taxon>Bacteria</taxon>
        <taxon>Pseudomonadati</taxon>
        <taxon>Pseudomonadota</taxon>
        <taxon>Gammaproteobacteria</taxon>
        <taxon>Lysobacterales</taxon>
        <taxon>Lysobacteraceae</taxon>
        <taxon>Pseudoxanthomonas</taxon>
    </lineage>
</organism>
<gene>
    <name evidence="2" type="ORF">ABB29_13640</name>
</gene>
<comment type="caution">
    <text evidence="2">The sequence shown here is derived from an EMBL/GenBank/DDBJ whole genome shotgun (WGS) entry which is preliminary data.</text>
</comment>
<dbReference type="InterPro" id="IPR019253">
    <property type="entry name" value="DUF2244_TM"/>
</dbReference>
<reference evidence="2 3" key="1">
    <citation type="submission" date="2015-05" db="EMBL/GenBank/DDBJ databases">
        <title>Genome sequencing and analysis of members of genus Stenotrophomonas.</title>
        <authorList>
            <person name="Patil P.P."/>
            <person name="Midha S."/>
            <person name="Patil P.B."/>
        </authorList>
    </citation>
    <scope>NUCLEOTIDE SEQUENCE [LARGE SCALE GENOMIC DNA]</scope>
    <source>
        <strain evidence="2 3">DSM 21858</strain>
    </source>
</reference>
<keyword evidence="3" id="KW-1185">Reference proteome</keyword>
<keyword evidence="1" id="KW-1133">Transmembrane helix</keyword>
<keyword evidence="1" id="KW-0472">Membrane</keyword>
<evidence type="ECO:0000313" key="2">
    <source>
        <dbReference type="EMBL" id="KRG68355.1"/>
    </source>
</evidence>
<dbReference type="PATRIC" id="fig|344882.3.peg.1109"/>
<sequence>MIEVFTSLPAGSGARLRLRPPRALTARQFVTLFAVLAGAMWLVALMGWLAGNVYAPGFALLHSVMVAAALCASWRNGERSEVISIGPERVEVHQPSRSAPVFTAHPYWVQLRVEEGGERISLASSGNRIEVGNLLGPAERLELAEKLQGLLAAAKTAATDDALGSRQ</sequence>
<dbReference type="Pfam" id="PF10003">
    <property type="entry name" value="DUF2244"/>
    <property type="match status" value="1"/>
</dbReference>
<feature type="transmembrane region" description="Helical" evidence="1">
    <location>
        <begin position="29"/>
        <end position="48"/>
    </location>
</feature>
<dbReference type="EMBL" id="LDJL01000015">
    <property type="protein sequence ID" value="KRG68355.1"/>
    <property type="molecule type" value="Genomic_DNA"/>
</dbReference>
<evidence type="ECO:0000313" key="3">
    <source>
        <dbReference type="Proteomes" id="UP000052052"/>
    </source>
</evidence>
<dbReference type="AlphaFoldDB" id="A0A0R0CSY7"/>
<keyword evidence="1" id="KW-0812">Transmembrane</keyword>
<protein>
    <submittedName>
        <fullName evidence="2">Membrane protein</fullName>
    </submittedName>
</protein>
<name>A0A0R0CSY7_9GAMM</name>
<dbReference type="STRING" id="344882.ABB29_13640"/>
<dbReference type="Proteomes" id="UP000052052">
    <property type="component" value="Unassembled WGS sequence"/>
</dbReference>
<dbReference type="OrthoDB" id="5952290at2"/>